<protein>
    <submittedName>
        <fullName evidence="1">8-amino-38-dideoxy-manno-octulosonate cytidylyltransferase</fullName>
    </submittedName>
</protein>
<evidence type="ECO:0000313" key="2">
    <source>
        <dbReference type="Proteomes" id="UP001228049"/>
    </source>
</evidence>
<name>A0AAD9FDG2_DISEL</name>
<dbReference type="EMBL" id="JASDAP010000008">
    <property type="protein sequence ID" value="KAK1897739.1"/>
    <property type="molecule type" value="Genomic_DNA"/>
</dbReference>
<evidence type="ECO:0000313" key="1">
    <source>
        <dbReference type="EMBL" id="KAK1897739.1"/>
    </source>
</evidence>
<comment type="caution">
    <text evidence="1">The sequence shown here is derived from an EMBL/GenBank/DDBJ whole genome shotgun (WGS) entry which is preliminary data.</text>
</comment>
<organism evidence="1 2">
    <name type="scientific">Dissostichus eleginoides</name>
    <name type="common">Patagonian toothfish</name>
    <name type="synonym">Dissostichus amissus</name>
    <dbReference type="NCBI Taxonomy" id="100907"/>
    <lineage>
        <taxon>Eukaryota</taxon>
        <taxon>Metazoa</taxon>
        <taxon>Chordata</taxon>
        <taxon>Craniata</taxon>
        <taxon>Vertebrata</taxon>
        <taxon>Euteleostomi</taxon>
        <taxon>Actinopterygii</taxon>
        <taxon>Neopterygii</taxon>
        <taxon>Teleostei</taxon>
        <taxon>Neoteleostei</taxon>
        <taxon>Acanthomorphata</taxon>
        <taxon>Eupercaria</taxon>
        <taxon>Perciformes</taxon>
        <taxon>Notothenioidei</taxon>
        <taxon>Nototheniidae</taxon>
        <taxon>Dissostichus</taxon>
    </lineage>
</organism>
<dbReference type="GO" id="GO:0016779">
    <property type="term" value="F:nucleotidyltransferase activity"/>
    <property type="evidence" value="ECO:0007669"/>
    <property type="project" value="UniProtKB-KW"/>
</dbReference>
<sequence length="210" mass="23509">MSYECVLQCGEPCKSFDSINQGKWESLQSKAKNWSGHDKFGNVYTTTSWQDGQGGDYIEAAISSLGISDEQLLQNLAQLLSKKIKDTTTVPWPPCIDHLEEGEEVCELLLKLLTWLKQPERNTADISPATLSLASMITYHITGQRTTTAIDMGVNVHGMTRSKDLVETLHKSGVSISYADTLFLYDHWALMDLKHQQPAHRRLQTASQPL</sequence>
<dbReference type="Proteomes" id="UP001228049">
    <property type="component" value="Unassembled WGS sequence"/>
</dbReference>
<keyword evidence="2" id="KW-1185">Reference proteome</keyword>
<keyword evidence="1" id="KW-0808">Transferase</keyword>
<gene>
    <name evidence="1" type="ORF">KUDE01_017270</name>
</gene>
<reference evidence="1" key="1">
    <citation type="submission" date="2023-04" db="EMBL/GenBank/DDBJ databases">
        <title>Chromosome-level genome of Chaenocephalus aceratus.</title>
        <authorList>
            <person name="Park H."/>
        </authorList>
    </citation>
    <scope>NUCLEOTIDE SEQUENCE</scope>
    <source>
        <strain evidence="1">DE</strain>
        <tissue evidence="1">Muscle</tissue>
    </source>
</reference>
<dbReference type="AlphaFoldDB" id="A0AAD9FDG2"/>
<accession>A0AAD9FDG2</accession>
<proteinExistence type="predicted"/>
<keyword evidence="1" id="KW-0548">Nucleotidyltransferase</keyword>